<evidence type="ECO:0000313" key="3">
    <source>
        <dbReference type="Proteomes" id="UP001469553"/>
    </source>
</evidence>
<name>A0ABV1ACA2_9TELE</name>
<accession>A0ABV1ACA2</accession>
<keyword evidence="3" id="KW-1185">Reference proteome</keyword>
<sequence length="128" mass="14016">MTSSRNKKQQGGVQEEAGEQAPAKQYRQITGFKQKEEWANGYLDRANHLNTFFNRFSSGTSSASFSPALCQTDIPPSCHTSNVLSFTLAMDPSASTCLPSTISEDADASFASTFHLCVSRSQVKRQLD</sequence>
<gene>
    <name evidence="2" type="ORF">AMECASPLE_030219</name>
</gene>
<feature type="region of interest" description="Disordered" evidence="1">
    <location>
        <begin position="1"/>
        <end position="27"/>
    </location>
</feature>
<evidence type="ECO:0000256" key="1">
    <source>
        <dbReference type="SAM" id="MobiDB-lite"/>
    </source>
</evidence>
<evidence type="ECO:0000313" key="2">
    <source>
        <dbReference type="EMBL" id="MEQ2316199.1"/>
    </source>
</evidence>
<reference evidence="2 3" key="1">
    <citation type="submission" date="2021-06" db="EMBL/GenBank/DDBJ databases">
        <authorList>
            <person name="Palmer J.M."/>
        </authorList>
    </citation>
    <scope>NUCLEOTIDE SEQUENCE [LARGE SCALE GENOMIC DNA]</scope>
    <source>
        <strain evidence="2 3">AS_MEX2019</strain>
        <tissue evidence="2">Muscle</tissue>
    </source>
</reference>
<dbReference type="Proteomes" id="UP001469553">
    <property type="component" value="Unassembled WGS sequence"/>
</dbReference>
<protein>
    <submittedName>
        <fullName evidence="2">Uncharacterized protein</fullName>
    </submittedName>
</protein>
<organism evidence="2 3">
    <name type="scientific">Ameca splendens</name>
    <dbReference type="NCBI Taxonomy" id="208324"/>
    <lineage>
        <taxon>Eukaryota</taxon>
        <taxon>Metazoa</taxon>
        <taxon>Chordata</taxon>
        <taxon>Craniata</taxon>
        <taxon>Vertebrata</taxon>
        <taxon>Euteleostomi</taxon>
        <taxon>Actinopterygii</taxon>
        <taxon>Neopterygii</taxon>
        <taxon>Teleostei</taxon>
        <taxon>Neoteleostei</taxon>
        <taxon>Acanthomorphata</taxon>
        <taxon>Ovalentaria</taxon>
        <taxon>Atherinomorphae</taxon>
        <taxon>Cyprinodontiformes</taxon>
        <taxon>Goodeidae</taxon>
        <taxon>Ameca</taxon>
    </lineage>
</organism>
<proteinExistence type="predicted"/>
<dbReference type="EMBL" id="JAHRIP010088207">
    <property type="protein sequence ID" value="MEQ2316199.1"/>
    <property type="molecule type" value="Genomic_DNA"/>
</dbReference>
<comment type="caution">
    <text evidence="2">The sequence shown here is derived from an EMBL/GenBank/DDBJ whole genome shotgun (WGS) entry which is preliminary data.</text>
</comment>
<feature type="compositionally biased region" description="Low complexity" evidence="1">
    <location>
        <begin position="9"/>
        <end position="23"/>
    </location>
</feature>